<accession>A0A830CWT7</accession>
<evidence type="ECO:0000313" key="2">
    <source>
        <dbReference type="Proteomes" id="UP000653305"/>
    </source>
</evidence>
<dbReference type="Proteomes" id="UP000653305">
    <property type="component" value="Unassembled WGS sequence"/>
</dbReference>
<dbReference type="EMBL" id="BMAC01000622">
    <property type="protein sequence ID" value="GFQ00314.1"/>
    <property type="molecule type" value="Genomic_DNA"/>
</dbReference>
<keyword evidence="2" id="KW-1185">Reference proteome</keyword>
<reference evidence="1" key="1">
    <citation type="submission" date="2020-07" db="EMBL/GenBank/DDBJ databases">
        <title>Ethylene signaling mediates host invasion by parasitic plants.</title>
        <authorList>
            <person name="Yoshida S."/>
        </authorList>
    </citation>
    <scope>NUCLEOTIDE SEQUENCE</scope>
    <source>
        <strain evidence="1">Okayama</strain>
    </source>
</reference>
<evidence type="ECO:0000313" key="1">
    <source>
        <dbReference type="EMBL" id="GFQ00314.1"/>
    </source>
</evidence>
<name>A0A830CWT7_9LAMI</name>
<dbReference type="AlphaFoldDB" id="A0A830CWT7"/>
<sequence length="59" mass="6859">MPTRRHTLPKLHRFPTGERWGPFRECECVVHVELPQYAGGHIADVGVTDVHLHRWGVEF</sequence>
<comment type="caution">
    <text evidence="1">The sequence shown here is derived from an EMBL/GenBank/DDBJ whole genome shotgun (WGS) entry which is preliminary data.</text>
</comment>
<proteinExistence type="predicted"/>
<organism evidence="1 2">
    <name type="scientific">Phtheirospermum japonicum</name>
    <dbReference type="NCBI Taxonomy" id="374723"/>
    <lineage>
        <taxon>Eukaryota</taxon>
        <taxon>Viridiplantae</taxon>
        <taxon>Streptophyta</taxon>
        <taxon>Embryophyta</taxon>
        <taxon>Tracheophyta</taxon>
        <taxon>Spermatophyta</taxon>
        <taxon>Magnoliopsida</taxon>
        <taxon>eudicotyledons</taxon>
        <taxon>Gunneridae</taxon>
        <taxon>Pentapetalae</taxon>
        <taxon>asterids</taxon>
        <taxon>lamiids</taxon>
        <taxon>Lamiales</taxon>
        <taxon>Orobanchaceae</taxon>
        <taxon>Orobanchaceae incertae sedis</taxon>
        <taxon>Phtheirospermum</taxon>
    </lineage>
</organism>
<protein>
    <submittedName>
        <fullName evidence="1">Protein hothead</fullName>
    </submittedName>
</protein>
<gene>
    <name evidence="1" type="ORF">PHJA_002175400</name>
</gene>